<organism evidence="2 3">
    <name type="scientific">Brachionus plicatilis</name>
    <name type="common">Marine rotifer</name>
    <name type="synonym">Brachionus muelleri</name>
    <dbReference type="NCBI Taxonomy" id="10195"/>
    <lineage>
        <taxon>Eukaryota</taxon>
        <taxon>Metazoa</taxon>
        <taxon>Spiralia</taxon>
        <taxon>Gnathifera</taxon>
        <taxon>Rotifera</taxon>
        <taxon>Eurotatoria</taxon>
        <taxon>Monogononta</taxon>
        <taxon>Pseudotrocha</taxon>
        <taxon>Ploima</taxon>
        <taxon>Brachionidae</taxon>
        <taxon>Brachionus</taxon>
    </lineage>
</organism>
<dbReference type="EMBL" id="REGN01011384">
    <property type="protein sequence ID" value="RMZ97488.1"/>
    <property type="molecule type" value="Genomic_DNA"/>
</dbReference>
<feature type="non-terminal residue" evidence="2">
    <location>
        <position position="1"/>
    </location>
</feature>
<name>A0A3M7PEP7_BRAPC</name>
<feature type="compositionally biased region" description="Polar residues" evidence="1">
    <location>
        <begin position="81"/>
        <end position="103"/>
    </location>
</feature>
<reference evidence="2 3" key="1">
    <citation type="journal article" date="2018" name="Sci. Rep.">
        <title>Genomic signatures of local adaptation to the degree of environmental predictability in rotifers.</title>
        <authorList>
            <person name="Franch-Gras L."/>
            <person name="Hahn C."/>
            <person name="Garcia-Roger E.M."/>
            <person name="Carmona M.J."/>
            <person name="Serra M."/>
            <person name="Gomez A."/>
        </authorList>
    </citation>
    <scope>NUCLEOTIDE SEQUENCE [LARGE SCALE GENOMIC DNA]</scope>
    <source>
        <strain evidence="2">HYR1</strain>
    </source>
</reference>
<feature type="region of interest" description="Disordered" evidence="1">
    <location>
        <begin position="80"/>
        <end position="103"/>
    </location>
</feature>
<proteinExistence type="predicted"/>
<sequence length="123" mass="14560">FLRNFTDFFRFLQVKNIEKKLLEKSIKSESLNDFSLTKTSQNEKILLICHACFILETGFYDLTYSKNLYVKLIYRHKHQQQHPTTTSNNNIQQQHPTTTSNKYDISKYEINANNKKVPIDKIA</sequence>
<comment type="caution">
    <text evidence="2">The sequence shown here is derived from an EMBL/GenBank/DDBJ whole genome shotgun (WGS) entry which is preliminary data.</text>
</comment>
<evidence type="ECO:0000313" key="2">
    <source>
        <dbReference type="EMBL" id="RMZ97488.1"/>
    </source>
</evidence>
<protein>
    <submittedName>
        <fullName evidence="2">Uncharacterized protein</fullName>
    </submittedName>
</protein>
<keyword evidence="3" id="KW-1185">Reference proteome</keyword>
<evidence type="ECO:0000313" key="3">
    <source>
        <dbReference type="Proteomes" id="UP000276133"/>
    </source>
</evidence>
<accession>A0A3M7PEP7</accession>
<evidence type="ECO:0000256" key="1">
    <source>
        <dbReference type="SAM" id="MobiDB-lite"/>
    </source>
</evidence>
<dbReference type="AlphaFoldDB" id="A0A3M7PEP7"/>
<gene>
    <name evidence="2" type="ORF">BpHYR1_000233</name>
</gene>
<dbReference type="Proteomes" id="UP000276133">
    <property type="component" value="Unassembled WGS sequence"/>
</dbReference>